<gene>
    <name evidence="1" type="ORF">BPAG_LOCUS5872</name>
</gene>
<evidence type="ECO:0000313" key="3">
    <source>
        <dbReference type="WBParaSite" id="BPAG_0000590801-mRNA-1"/>
    </source>
</evidence>
<evidence type="ECO:0000313" key="2">
    <source>
        <dbReference type="Proteomes" id="UP000278627"/>
    </source>
</evidence>
<dbReference type="Proteomes" id="UP000278627">
    <property type="component" value="Unassembled WGS sequence"/>
</dbReference>
<dbReference type="EMBL" id="UZAD01004662">
    <property type="protein sequence ID" value="VDN87058.1"/>
    <property type="molecule type" value="Genomic_DNA"/>
</dbReference>
<evidence type="ECO:0000313" key="1">
    <source>
        <dbReference type="EMBL" id="VDN87058.1"/>
    </source>
</evidence>
<accession>A0A0N4TCH0</accession>
<dbReference type="AlphaFoldDB" id="A0A0N4TCH0"/>
<reference evidence="1 2" key="2">
    <citation type="submission" date="2018-11" db="EMBL/GenBank/DDBJ databases">
        <authorList>
            <consortium name="Pathogen Informatics"/>
        </authorList>
    </citation>
    <scope>NUCLEOTIDE SEQUENCE [LARGE SCALE GENOMIC DNA]</scope>
</reference>
<keyword evidence="2" id="KW-1185">Reference proteome</keyword>
<organism evidence="3">
    <name type="scientific">Brugia pahangi</name>
    <name type="common">Filarial nematode worm</name>
    <dbReference type="NCBI Taxonomy" id="6280"/>
    <lineage>
        <taxon>Eukaryota</taxon>
        <taxon>Metazoa</taxon>
        <taxon>Ecdysozoa</taxon>
        <taxon>Nematoda</taxon>
        <taxon>Chromadorea</taxon>
        <taxon>Rhabditida</taxon>
        <taxon>Spirurina</taxon>
        <taxon>Spiruromorpha</taxon>
        <taxon>Filarioidea</taxon>
        <taxon>Onchocercidae</taxon>
        <taxon>Brugia</taxon>
    </lineage>
</organism>
<reference evidence="3" key="1">
    <citation type="submission" date="2017-02" db="UniProtKB">
        <authorList>
            <consortium name="WormBaseParasite"/>
        </authorList>
    </citation>
    <scope>IDENTIFICATION</scope>
</reference>
<name>A0A0N4TCH0_BRUPA</name>
<protein>
    <submittedName>
        <fullName evidence="1 3">Uncharacterized protein</fullName>
    </submittedName>
</protein>
<dbReference type="WBParaSite" id="BPAG_0000590801-mRNA-1">
    <property type="protein sequence ID" value="BPAG_0000590801-mRNA-1"/>
    <property type="gene ID" value="BPAG_0000590801"/>
</dbReference>
<sequence length="93" mass="10812">MKCENVSPWLKLTLTDTTNTALRITTEVVNMFIIGRNILNNNKNIFEKQIRGNVSFCLNFKLGHMIRNEAFEEDELRELADLTTNVCVLNFKF</sequence>
<proteinExistence type="predicted"/>